<dbReference type="SUPFAM" id="SSF53756">
    <property type="entry name" value="UDP-Glycosyltransferase/glycogen phosphorylase"/>
    <property type="match status" value="1"/>
</dbReference>
<organism evidence="2 3">
    <name type="scientific">Helianthus annuus</name>
    <name type="common">Common sunflower</name>
    <dbReference type="NCBI Taxonomy" id="4232"/>
    <lineage>
        <taxon>Eukaryota</taxon>
        <taxon>Viridiplantae</taxon>
        <taxon>Streptophyta</taxon>
        <taxon>Embryophyta</taxon>
        <taxon>Tracheophyta</taxon>
        <taxon>Spermatophyta</taxon>
        <taxon>Magnoliopsida</taxon>
        <taxon>eudicotyledons</taxon>
        <taxon>Gunneridae</taxon>
        <taxon>Pentapetalae</taxon>
        <taxon>asterids</taxon>
        <taxon>campanulids</taxon>
        <taxon>Asterales</taxon>
        <taxon>Asteraceae</taxon>
        <taxon>Asteroideae</taxon>
        <taxon>Heliantheae alliance</taxon>
        <taxon>Heliantheae</taxon>
        <taxon>Helianthus</taxon>
    </lineage>
</organism>
<gene>
    <name evidence="2" type="ORF">HanXRQr2_Chr14g0665531</name>
</gene>
<reference evidence="2" key="2">
    <citation type="submission" date="2020-06" db="EMBL/GenBank/DDBJ databases">
        <title>Helianthus annuus Genome sequencing and assembly Release 2.</title>
        <authorList>
            <person name="Gouzy J."/>
            <person name="Langlade N."/>
            <person name="Munos S."/>
        </authorList>
    </citation>
    <scope>NUCLEOTIDE SEQUENCE</scope>
    <source>
        <tissue evidence="2">Leaves</tissue>
    </source>
</reference>
<reference evidence="2" key="1">
    <citation type="journal article" date="2017" name="Nature">
        <title>The sunflower genome provides insights into oil metabolism, flowering and Asterid evolution.</title>
        <authorList>
            <person name="Badouin H."/>
            <person name="Gouzy J."/>
            <person name="Grassa C.J."/>
            <person name="Murat F."/>
            <person name="Staton S.E."/>
            <person name="Cottret L."/>
            <person name="Lelandais-Briere C."/>
            <person name="Owens G.L."/>
            <person name="Carrere S."/>
            <person name="Mayjonade B."/>
            <person name="Legrand L."/>
            <person name="Gill N."/>
            <person name="Kane N.C."/>
            <person name="Bowers J.E."/>
            <person name="Hubner S."/>
            <person name="Bellec A."/>
            <person name="Berard A."/>
            <person name="Berges H."/>
            <person name="Blanchet N."/>
            <person name="Boniface M.C."/>
            <person name="Brunel D."/>
            <person name="Catrice O."/>
            <person name="Chaidir N."/>
            <person name="Claudel C."/>
            <person name="Donnadieu C."/>
            <person name="Faraut T."/>
            <person name="Fievet G."/>
            <person name="Helmstetter N."/>
            <person name="King M."/>
            <person name="Knapp S.J."/>
            <person name="Lai Z."/>
            <person name="Le Paslier M.C."/>
            <person name="Lippi Y."/>
            <person name="Lorenzon L."/>
            <person name="Mandel J.R."/>
            <person name="Marage G."/>
            <person name="Marchand G."/>
            <person name="Marquand E."/>
            <person name="Bret-Mestries E."/>
            <person name="Morien E."/>
            <person name="Nambeesan S."/>
            <person name="Nguyen T."/>
            <person name="Pegot-Espagnet P."/>
            <person name="Pouilly N."/>
            <person name="Raftis F."/>
            <person name="Sallet E."/>
            <person name="Schiex T."/>
            <person name="Thomas J."/>
            <person name="Vandecasteele C."/>
            <person name="Vares D."/>
            <person name="Vear F."/>
            <person name="Vautrin S."/>
            <person name="Crespi M."/>
            <person name="Mangin B."/>
            <person name="Burke J.M."/>
            <person name="Salse J."/>
            <person name="Munos S."/>
            <person name="Vincourt P."/>
            <person name="Rieseberg L.H."/>
            <person name="Langlade N.B."/>
        </authorList>
    </citation>
    <scope>NUCLEOTIDE SEQUENCE</scope>
    <source>
        <tissue evidence="2">Leaves</tissue>
    </source>
</reference>
<dbReference type="PANTHER" id="PTHR11926:SF1426">
    <property type="entry name" value="UDP-GLYCOSYLTRANSFERASE SUPERFAMILY PROTEIN-RELATED"/>
    <property type="match status" value="1"/>
</dbReference>
<dbReference type="AlphaFoldDB" id="A0A9K3ECG6"/>
<dbReference type="Gramene" id="mRNA:HanXRQr2_Chr14g0665531">
    <property type="protein sequence ID" value="mRNA:HanXRQr2_Chr14g0665531"/>
    <property type="gene ID" value="HanXRQr2_Chr14g0665531"/>
</dbReference>
<dbReference type="Proteomes" id="UP000215914">
    <property type="component" value="Unassembled WGS sequence"/>
</dbReference>
<dbReference type="PANTHER" id="PTHR11926">
    <property type="entry name" value="GLUCOSYL/GLUCURONOSYL TRANSFERASES"/>
    <property type="match status" value="1"/>
</dbReference>
<evidence type="ECO:0000313" key="2">
    <source>
        <dbReference type="EMBL" id="KAF5770988.1"/>
    </source>
</evidence>
<comment type="similarity">
    <text evidence="1">Belongs to the UDP-glycosyltransferase family.</text>
</comment>
<keyword evidence="2" id="KW-0328">Glycosyltransferase</keyword>
<dbReference type="GO" id="GO:0047807">
    <property type="term" value="F:cytokinin 7-beta-glucosyltransferase activity"/>
    <property type="evidence" value="ECO:0007669"/>
    <property type="project" value="UniProtKB-EC"/>
</dbReference>
<proteinExistence type="inferred from homology"/>
<keyword evidence="3" id="KW-1185">Reference proteome</keyword>
<dbReference type="EMBL" id="MNCJ02000329">
    <property type="protein sequence ID" value="KAF5770988.1"/>
    <property type="molecule type" value="Genomic_DNA"/>
</dbReference>
<name>A0A9K3ECG6_HELAN</name>
<dbReference type="Gene3D" id="3.40.50.2000">
    <property type="entry name" value="Glycogen Phosphorylase B"/>
    <property type="match status" value="1"/>
</dbReference>
<dbReference type="EC" id="2.4.1.118" evidence="2"/>
<evidence type="ECO:0000256" key="1">
    <source>
        <dbReference type="ARBA" id="ARBA00009995"/>
    </source>
</evidence>
<accession>A0A9K3ECG6</accession>
<evidence type="ECO:0000313" key="3">
    <source>
        <dbReference type="Proteomes" id="UP000215914"/>
    </source>
</evidence>
<sequence>METLGSISTLQSRRIILFPLPFQGHINPMLQLANILHTRGFKITIIHAEYNSPNPSNYPHFTFKPIKDHLSKVAHEYPTNRDGTYFVRYLNKSCVDSFTDCLAGLLTEPGEERVACVITDACFYFTQAVADDMKLPRIVLRTSSLGCNLAYEALPFYSKTGSFYLTKQGSLLWTIVVKGARRTKAQSMSLGLQCKTLRVEGVVTKWWQIQWHVTKLQKQWSCGAFGDYMGLYDERSSKGDPEGGPGERDREIRFKADVTRLAEVQQDFRQALTASVKKRETQQ</sequence>
<comment type="caution">
    <text evidence="2">The sequence shown here is derived from an EMBL/GenBank/DDBJ whole genome shotgun (WGS) entry which is preliminary data.</text>
</comment>
<protein>
    <submittedName>
        <fullName evidence="2">Cytokinin 7-beta-glucosyltransferase</fullName>
        <ecNumber evidence="2">2.4.1.118</ecNumber>
    </submittedName>
</protein>
<keyword evidence="2" id="KW-0808">Transferase</keyword>